<name>G7YI67_CLOSI</name>
<protein>
    <submittedName>
        <fullName evidence="1">Uncharacterized protein</fullName>
    </submittedName>
</protein>
<gene>
    <name evidence="1" type="ORF">CLF_108514</name>
</gene>
<keyword evidence="2" id="KW-1185">Reference proteome</keyword>
<reference evidence="1" key="1">
    <citation type="journal article" date="2011" name="Genome Biol.">
        <title>The draft genome of the carcinogenic human liver fluke Clonorchis sinensis.</title>
        <authorList>
            <person name="Wang X."/>
            <person name="Chen W."/>
            <person name="Huang Y."/>
            <person name="Sun J."/>
            <person name="Men J."/>
            <person name="Liu H."/>
            <person name="Luo F."/>
            <person name="Guo L."/>
            <person name="Lv X."/>
            <person name="Deng C."/>
            <person name="Zhou C."/>
            <person name="Fan Y."/>
            <person name="Li X."/>
            <person name="Huang L."/>
            <person name="Hu Y."/>
            <person name="Liang C."/>
            <person name="Hu X."/>
            <person name="Xu J."/>
            <person name="Yu X."/>
        </authorList>
    </citation>
    <scope>NUCLEOTIDE SEQUENCE [LARGE SCALE GENOMIC DNA]</scope>
    <source>
        <strain evidence="1">Henan</strain>
    </source>
</reference>
<accession>G7YI67</accession>
<dbReference type="EMBL" id="DF143329">
    <property type="protein sequence ID" value="GAA52650.1"/>
    <property type="molecule type" value="Genomic_DNA"/>
</dbReference>
<organism evidence="1 2">
    <name type="scientific">Clonorchis sinensis</name>
    <name type="common">Chinese liver fluke</name>
    <dbReference type="NCBI Taxonomy" id="79923"/>
    <lineage>
        <taxon>Eukaryota</taxon>
        <taxon>Metazoa</taxon>
        <taxon>Spiralia</taxon>
        <taxon>Lophotrochozoa</taxon>
        <taxon>Platyhelminthes</taxon>
        <taxon>Trematoda</taxon>
        <taxon>Digenea</taxon>
        <taxon>Opisthorchiida</taxon>
        <taxon>Opisthorchiata</taxon>
        <taxon>Opisthorchiidae</taxon>
        <taxon>Clonorchis</taxon>
    </lineage>
</organism>
<proteinExistence type="predicted"/>
<reference key="2">
    <citation type="submission" date="2011-10" db="EMBL/GenBank/DDBJ databases">
        <title>The genome and transcriptome sequence of Clonorchis sinensis provide insights into the carcinogenic liver fluke.</title>
        <authorList>
            <person name="Wang X."/>
            <person name="Huang Y."/>
            <person name="Chen W."/>
            <person name="Liu H."/>
            <person name="Guo L."/>
            <person name="Chen Y."/>
            <person name="Luo F."/>
            <person name="Zhou W."/>
            <person name="Sun J."/>
            <person name="Mao Q."/>
            <person name="Liang P."/>
            <person name="Zhou C."/>
            <person name="Tian Y."/>
            <person name="Men J."/>
            <person name="Lv X."/>
            <person name="Huang L."/>
            <person name="Zhou J."/>
            <person name="Hu Y."/>
            <person name="Li R."/>
            <person name="Zhang F."/>
            <person name="Lei H."/>
            <person name="Li X."/>
            <person name="Hu X."/>
            <person name="Liang C."/>
            <person name="Xu J."/>
            <person name="Wu Z."/>
            <person name="Yu X."/>
        </authorList>
    </citation>
    <scope>NUCLEOTIDE SEQUENCE</scope>
    <source>
        <strain>Henan</strain>
    </source>
</reference>
<dbReference type="Proteomes" id="UP000008909">
    <property type="component" value="Unassembled WGS sequence"/>
</dbReference>
<evidence type="ECO:0000313" key="2">
    <source>
        <dbReference type="Proteomes" id="UP000008909"/>
    </source>
</evidence>
<dbReference type="AlphaFoldDB" id="G7YI67"/>
<evidence type="ECO:0000313" key="1">
    <source>
        <dbReference type="EMBL" id="GAA52650.1"/>
    </source>
</evidence>
<sequence length="142" mass="15829">MSGSDSDYRLLLSSQCLTSHRGSTFTFYGQANAEMGEGEKAHVCLQQLRIRAPQNERITTVDNRPNSKGATRRNAASGSGFQIAEESLVDMEHADVVLIFNGEEKVQLFLRELTKVIPSFGVHTALTKCKVVIMFVHNWWVA</sequence>